<sequence length="120" mass="13740">MLFAKVYQRASETGTSTVNRSDCGAPRQQWIGRGVTIAWPARSPVLTPLDYFLWGDMKRLIYETPLESEEDLLARLWLRRILDYQVLVMLLLGTASLRRISLPFADYKVAPASLNHHYGD</sequence>
<accession>A0ABQ8SIC4</accession>
<organism evidence="1 2">
    <name type="scientific">Periplaneta americana</name>
    <name type="common">American cockroach</name>
    <name type="synonym">Blatta americana</name>
    <dbReference type="NCBI Taxonomy" id="6978"/>
    <lineage>
        <taxon>Eukaryota</taxon>
        <taxon>Metazoa</taxon>
        <taxon>Ecdysozoa</taxon>
        <taxon>Arthropoda</taxon>
        <taxon>Hexapoda</taxon>
        <taxon>Insecta</taxon>
        <taxon>Pterygota</taxon>
        <taxon>Neoptera</taxon>
        <taxon>Polyneoptera</taxon>
        <taxon>Dictyoptera</taxon>
        <taxon>Blattodea</taxon>
        <taxon>Blattoidea</taxon>
        <taxon>Blattidae</taxon>
        <taxon>Blattinae</taxon>
        <taxon>Periplaneta</taxon>
    </lineage>
</organism>
<dbReference type="PANTHER" id="PTHR47326">
    <property type="entry name" value="TRANSPOSABLE ELEMENT TC3 TRANSPOSASE-LIKE PROTEIN"/>
    <property type="match status" value="1"/>
</dbReference>
<reference evidence="1 2" key="1">
    <citation type="journal article" date="2022" name="Allergy">
        <title>Genome assembly and annotation of Periplaneta americana reveal a comprehensive cockroach allergen profile.</title>
        <authorList>
            <person name="Wang L."/>
            <person name="Xiong Q."/>
            <person name="Saelim N."/>
            <person name="Wang L."/>
            <person name="Nong W."/>
            <person name="Wan A.T."/>
            <person name="Shi M."/>
            <person name="Liu X."/>
            <person name="Cao Q."/>
            <person name="Hui J.H.L."/>
            <person name="Sookrung N."/>
            <person name="Leung T.F."/>
            <person name="Tungtrongchitr A."/>
            <person name="Tsui S.K.W."/>
        </authorList>
    </citation>
    <scope>NUCLEOTIDE SEQUENCE [LARGE SCALE GENOMIC DNA]</scope>
    <source>
        <strain evidence="1">PWHHKU_190912</strain>
    </source>
</reference>
<name>A0ABQ8SIC4_PERAM</name>
<dbReference type="Gene3D" id="3.30.420.10">
    <property type="entry name" value="Ribonuclease H-like superfamily/Ribonuclease H"/>
    <property type="match status" value="1"/>
</dbReference>
<comment type="caution">
    <text evidence="1">The sequence shown here is derived from an EMBL/GenBank/DDBJ whole genome shotgun (WGS) entry which is preliminary data.</text>
</comment>
<protein>
    <submittedName>
        <fullName evidence="1">Uncharacterized protein</fullName>
    </submittedName>
</protein>
<proteinExistence type="predicted"/>
<dbReference type="EMBL" id="JAJSOF020000027">
    <property type="protein sequence ID" value="KAJ4433472.1"/>
    <property type="molecule type" value="Genomic_DNA"/>
</dbReference>
<dbReference type="Proteomes" id="UP001148838">
    <property type="component" value="Unassembled WGS sequence"/>
</dbReference>
<evidence type="ECO:0000313" key="2">
    <source>
        <dbReference type="Proteomes" id="UP001148838"/>
    </source>
</evidence>
<dbReference type="PANTHER" id="PTHR47326:SF1">
    <property type="entry name" value="HTH PSQ-TYPE DOMAIN-CONTAINING PROTEIN"/>
    <property type="match status" value="1"/>
</dbReference>
<gene>
    <name evidence="1" type="ORF">ANN_15775</name>
</gene>
<evidence type="ECO:0000313" key="1">
    <source>
        <dbReference type="EMBL" id="KAJ4433472.1"/>
    </source>
</evidence>
<keyword evidence="2" id="KW-1185">Reference proteome</keyword>
<dbReference type="InterPro" id="IPR036397">
    <property type="entry name" value="RNaseH_sf"/>
</dbReference>